<feature type="transmembrane region" description="Helical" evidence="1">
    <location>
        <begin position="368"/>
        <end position="393"/>
    </location>
</feature>
<keyword evidence="1" id="KW-1133">Transmembrane helix</keyword>
<feature type="transmembrane region" description="Helical" evidence="1">
    <location>
        <begin position="188"/>
        <end position="209"/>
    </location>
</feature>
<dbReference type="AlphaFoldDB" id="A0A4R0SPG2"/>
<feature type="transmembrane region" description="Helical" evidence="1">
    <location>
        <begin position="215"/>
        <end position="243"/>
    </location>
</feature>
<evidence type="ECO:0000313" key="3">
    <source>
        <dbReference type="Proteomes" id="UP000291881"/>
    </source>
</evidence>
<sequence length="414" mass="46727">MIRNRYTFFDIILCISFLLNSVSVYSKSNYSHRLNYASLFIAAMCLLFALLSNMSKEVWSKAIYIGFICIVVGCLPFFVLYFVQQSDISKQIFRFVLIVPICSMYLFLRSLYGIKVVLRNFVNAYIILVIPGFIIWVLYSLGVVSTNMSLDVSWGSYTTVNGVYGIEWFTQYSDINLSIGKLWKFTSVFIEAPAFAAFAVLFGCISIYLADSSLVAVLIIVISGLCSFTTTAYLGFGLLLLPLLYKAFYNSKTRILKFLFLAIGVLCVLGSSLVFVKIMSNKIATFSGGIHLLDFLSGLKAFIDNPIFGHGVNDYRAAWLQFASDHQSGVSQTSTLMSVLSQGGLLYLFPFIYPLFTMYKSEMKIYKPFVICFLILFSICIAFEDSFITYLLISFGYIDMTNRSGGKCFLRERI</sequence>
<name>A0A4R0SPG2_BIFLL</name>
<organism evidence="2 3">
    <name type="scientific">Bifidobacterium longum subsp. longum</name>
    <dbReference type="NCBI Taxonomy" id="1679"/>
    <lineage>
        <taxon>Bacteria</taxon>
        <taxon>Bacillati</taxon>
        <taxon>Actinomycetota</taxon>
        <taxon>Actinomycetes</taxon>
        <taxon>Bifidobacteriales</taxon>
        <taxon>Bifidobacteriaceae</taxon>
        <taxon>Bifidobacterium</taxon>
    </lineage>
</organism>
<gene>
    <name evidence="2" type="ORF">MCC10009_2061</name>
</gene>
<feature type="transmembrane region" description="Helical" evidence="1">
    <location>
        <begin position="6"/>
        <end position="25"/>
    </location>
</feature>
<reference evidence="2 3" key="1">
    <citation type="journal article" date="2018" name="Sci. Rep.">
        <title>Genomic diversity and distribution of Bifidobacterium longum subsp. longum across the human lifespan.</title>
        <authorList>
            <person name="Odamaki T."/>
            <person name="Bottacini F."/>
            <person name="Kato K."/>
            <person name="Mitsuyama E."/>
            <person name="Yoshida K."/>
            <person name="Horigome A."/>
            <person name="Xiao J.Z."/>
            <person name="van Sinderen D."/>
        </authorList>
    </citation>
    <scope>NUCLEOTIDE SEQUENCE [LARGE SCALE GENOMIC DNA]</scope>
    <source>
        <strain evidence="2 3">MCC10009</strain>
    </source>
</reference>
<feature type="transmembrane region" description="Helical" evidence="1">
    <location>
        <begin position="255"/>
        <end position="276"/>
    </location>
</feature>
<protein>
    <submittedName>
        <fullName evidence="2">Uncharacterized protein</fullName>
    </submittedName>
</protein>
<feature type="transmembrane region" description="Helical" evidence="1">
    <location>
        <begin position="63"/>
        <end position="83"/>
    </location>
</feature>
<evidence type="ECO:0000256" key="1">
    <source>
        <dbReference type="SAM" id="Phobius"/>
    </source>
</evidence>
<keyword evidence="1" id="KW-0472">Membrane</keyword>
<feature type="transmembrane region" description="Helical" evidence="1">
    <location>
        <begin position="34"/>
        <end position="51"/>
    </location>
</feature>
<feature type="transmembrane region" description="Helical" evidence="1">
    <location>
        <begin position="336"/>
        <end position="356"/>
    </location>
</feature>
<comment type="caution">
    <text evidence="2">The sequence shown here is derived from an EMBL/GenBank/DDBJ whole genome shotgun (WGS) entry which is preliminary data.</text>
</comment>
<feature type="transmembrane region" description="Helical" evidence="1">
    <location>
        <begin position="124"/>
        <end position="144"/>
    </location>
</feature>
<accession>A0A4R0SPG2</accession>
<evidence type="ECO:0000313" key="2">
    <source>
        <dbReference type="EMBL" id="TCD83851.1"/>
    </source>
</evidence>
<proteinExistence type="predicted"/>
<dbReference type="EMBL" id="SHPS01000045">
    <property type="protein sequence ID" value="TCD83851.1"/>
    <property type="molecule type" value="Genomic_DNA"/>
</dbReference>
<dbReference type="Proteomes" id="UP000291881">
    <property type="component" value="Unassembled WGS sequence"/>
</dbReference>
<keyword evidence="1" id="KW-0812">Transmembrane</keyword>
<feature type="transmembrane region" description="Helical" evidence="1">
    <location>
        <begin position="95"/>
        <end position="112"/>
    </location>
</feature>